<dbReference type="EMBL" id="CM056815">
    <property type="protein sequence ID" value="KAJ8629484.1"/>
    <property type="molecule type" value="Genomic_DNA"/>
</dbReference>
<keyword evidence="2" id="KW-1185">Reference proteome</keyword>
<sequence length="320" mass="35334">MSPSAISSLLFPARLSPSPVVPLSAPDHFSGWLAAEVHHLQHQPSMSTTWVLQALDVAVSMQKKAIESIATDPTQGAIDRSWVEHYLDDVVELLDACNILREEMEAMVQYTQAIAKGLHCIEGGSKPTKSALARAQLALTACLKTERRRCNKLEKCTSRLKKVGERKKRTHGELGLSKSEFHEVLSASKAMGVLVCGMLSTLLSFKRRGVVGVTQSARAESWASSLYELEKVVVVKGRKGGGPVLDELRSTVEMAREVRGLIKRSGDEVRKWELRERVEGLGRKSGQLEQGIRKFEGRVNELYRHLISIRVALLGSLTMA</sequence>
<gene>
    <name evidence="1" type="ORF">MRB53_022807</name>
</gene>
<organism evidence="1 2">
    <name type="scientific">Persea americana</name>
    <name type="common">Avocado</name>
    <dbReference type="NCBI Taxonomy" id="3435"/>
    <lineage>
        <taxon>Eukaryota</taxon>
        <taxon>Viridiplantae</taxon>
        <taxon>Streptophyta</taxon>
        <taxon>Embryophyta</taxon>
        <taxon>Tracheophyta</taxon>
        <taxon>Spermatophyta</taxon>
        <taxon>Magnoliopsida</taxon>
        <taxon>Magnoliidae</taxon>
        <taxon>Laurales</taxon>
        <taxon>Lauraceae</taxon>
        <taxon>Persea</taxon>
    </lineage>
</organism>
<accession>A0ACC2L7N6</accession>
<name>A0ACC2L7N6_PERAE</name>
<reference evidence="1 2" key="1">
    <citation type="journal article" date="2022" name="Hortic Res">
        <title>A haplotype resolved chromosomal level avocado genome allows analysis of novel avocado genes.</title>
        <authorList>
            <person name="Nath O."/>
            <person name="Fletcher S.J."/>
            <person name="Hayward A."/>
            <person name="Shaw L.M."/>
            <person name="Masouleh A.K."/>
            <person name="Furtado A."/>
            <person name="Henry R.J."/>
            <person name="Mitter N."/>
        </authorList>
    </citation>
    <scope>NUCLEOTIDE SEQUENCE [LARGE SCALE GENOMIC DNA]</scope>
    <source>
        <strain evidence="2">cv. Hass</strain>
    </source>
</reference>
<dbReference type="Proteomes" id="UP001234297">
    <property type="component" value="Chromosome 7"/>
</dbReference>
<proteinExistence type="predicted"/>
<evidence type="ECO:0000313" key="1">
    <source>
        <dbReference type="EMBL" id="KAJ8629484.1"/>
    </source>
</evidence>
<comment type="caution">
    <text evidence="1">The sequence shown here is derived from an EMBL/GenBank/DDBJ whole genome shotgun (WGS) entry which is preliminary data.</text>
</comment>
<protein>
    <submittedName>
        <fullName evidence="1">Uncharacterized protein</fullName>
    </submittedName>
</protein>
<evidence type="ECO:0000313" key="2">
    <source>
        <dbReference type="Proteomes" id="UP001234297"/>
    </source>
</evidence>